<feature type="domain" description="TNase-like" evidence="1">
    <location>
        <begin position="39"/>
        <end position="158"/>
    </location>
</feature>
<dbReference type="SUPFAM" id="SSF50199">
    <property type="entry name" value="Staphylococcal nuclease"/>
    <property type="match status" value="1"/>
</dbReference>
<keyword evidence="2" id="KW-0540">Nuclease</keyword>
<dbReference type="InterPro" id="IPR035437">
    <property type="entry name" value="SNase_OB-fold_sf"/>
</dbReference>
<dbReference type="PANTHER" id="PTHR12302">
    <property type="entry name" value="EBNA2 BINDING PROTEIN P100"/>
    <property type="match status" value="1"/>
</dbReference>
<dbReference type="EMBL" id="PZZZ01000004">
    <property type="protein sequence ID" value="PTM95199.1"/>
    <property type="molecule type" value="Genomic_DNA"/>
</dbReference>
<dbReference type="RefSeq" id="WP_108002932.1">
    <property type="nucleotide sequence ID" value="NZ_JBHEEX010000017.1"/>
</dbReference>
<keyword evidence="2" id="KW-0255">Endonuclease</keyword>
<dbReference type="GO" id="GO:0004519">
    <property type="term" value="F:endonuclease activity"/>
    <property type="evidence" value="ECO:0007669"/>
    <property type="project" value="UniProtKB-KW"/>
</dbReference>
<sequence>MIEDSLARSGMKRRDLVVAVAILMLMALIAARLEQHAGSEVLGGTARAADGDTLTMNGLRIRLSGMDAPELTQPCRRDGAEWQCGAAARARLAELLRQGAIACTLIGTDRYNRTLARCRVGGEDLGARMVREGLAVSYGDYEDAEALARAERKGLWGSSFERPQEWRQQHGRPQEEPHEVVGGILAMVLRAIGLQ</sequence>
<dbReference type="Gene3D" id="2.40.50.90">
    <property type="match status" value="1"/>
</dbReference>
<dbReference type="Pfam" id="PF00565">
    <property type="entry name" value="SNase"/>
    <property type="match status" value="1"/>
</dbReference>
<dbReference type="Proteomes" id="UP000241247">
    <property type="component" value="Unassembled WGS sequence"/>
</dbReference>
<keyword evidence="3" id="KW-1185">Reference proteome</keyword>
<proteinExistence type="predicted"/>
<organism evidence="2 3">
    <name type="scientific">Mycoplana dimorpha</name>
    <dbReference type="NCBI Taxonomy" id="28320"/>
    <lineage>
        <taxon>Bacteria</taxon>
        <taxon>Pseudomonadati</taxon>
        <taxon>Pseudomonadota</taxon>
        <taxon>Alphaproteobacteria</taxon>
        <taxon>Hyphomicrobiales</taxon>
        <taxon>Rhizobiaceae</taxon>
        <taxon>Mycoplana</taxon>
    </lineage>
</organism>
<evidence type="ECO:0000259" key="1">
    <source>
        <dbReference type="PROSITE" id="PS50830"/>
    </source>
</evidence>
<keyword evidence="2" id="KW-0378">Hydrolase</keyword>
<dbReference type="InterPro" id="IPR016071">
    <property type="entry name" value="Staphylococal_nuclease_OB-fold"/>
</dbReference>
<comment type="caution">
    <text evidence="2">The sequence shown here is derived from an EMBL/GenBank/DDBJ whole genome shotgun (WGS) entry which is preliminary data.</text>
</comment>
<name>A0A2T5B886_MYCDI</name>
<dbReference type="PROSITE" id="PS50830">
    <property type="entry name" value="TNASE_3"/>
    <property type="match status" value="1"/>
</dbReference>
<reference evidence="2 3" key="1">
    <citation type="submission" date="2018-04" db="EMBL/GenBank/DDBJ databases">
        <title>Genomic Encyclopedia of Type Strains, Phase IV (KMG-IV): sequencing the most valuable type-strain genomes for metagenomic binning, comparative biology and taxonomic classification.</title>
        <authorList>
            <person name="Goeker M."/>
        </authorList>
    </citation>
    <scope>NUCLEOTIDE SEQUENCE [LARGE SCALE GENOMIC DNA]</scope>
    <source>
        <strain evidence="2 3">DSM 7138</strain>
    </source>
</reference>
<dbReference type="AlphaFoldDB" id="A0A2T5B886"/>
<evidence type="ECO:0000313" key="3">
    <source>
        <dbReference type="Proteomes" id="UP000241247"/>
    </source>
</evidence>
<gene>
    <name evidence="2" type="ORF">C7449_104272</name>
</gene>
<dbReference type="PANTHER" id="PTHR12302:SF26">
    <property type="entry name" value="BLR1266 PROTEIN"/>
    <property type="match status" value="1"/>
</dbReference>
<protein>
    <submittedName>
        <fullName evidence="2">Endonuclease YncB(Thermonuclease family)</fullName>
    </submittedName>
</protein>
<dbReference type="OrthoDB" id="9805504at2"/>
<evidence type="ECO:0000313" key="2">
    <source>
        <dbReference type="EMBL" id="PTM95199.1"/>
    </source>
</evidence>
<dbReference type="SMART" id="SM00318">
    <property type="entry name" value="SNc"/>
    <property type="match status" value="1"/>
</dbReference>
<accession>A0A2T5B886</accession>